<dbReference type="Proteomes" id="UP000655225">
    <property type="component" value="Unassembled WGS sequence"/>
</dbReference>
<keyword evidence="3" id="KW-1185">Reference proteome</keyword>
<gene>
    <name evidence="2" type="ORF">HHK36_010836</name>
</gene>
<evidence type="ECO:0000313" key="2">
    <source>
        <dbReference type="EMBL" id="KAF8402746.1"/>
    </source>
</evidence>
<feature type="region of interest" description="Disordered" evidence="1">
    <location>
        <begin position="1"/>
        <end position="21"/>
    </location>
</feature>
<protein>
    <submittedName>
        <fullName evidence="2">Uncharacterized protein</fullName>
    </submittedName>
</protein>
<dbReference type="OrthoDB" id="1875751at2759"/>
<evidence type="ECO:0000256" key="1">
    <source>
        <dbReference type="SAM" id="MobiDB-lite"/>
    </source>
</evidence>
<comment type="caution">
    <text evidence="2">The sequence shown here is derived from an EMBL/GenBank/DDBJ whole genome shotgun (WGS) entry which is preliminary data.</text>
</comment>
<reference evidence="2 3" key="1">
    <citation type="submission" date="2020-04" db="EMBL/GenBank/DDBJ databases">
        <title>Plant Genome Project.</title>
        <authorList>
            <person name="Zhang R.-G."/>
        </authorList>
    </citation>
    <scope>NUCLEOTIDE SEQUENCE [LARGE SCALE GENOMIC DNA]</scope>
    <source>
        <strain evidence="2">YNK0</strain>
        <tissue evidence="2">Leaf</tissue>
    </source>
</reference>
<proteinExistence type="predicted"/>
<dbReference type="AlphaFoldDB" id="A0A834ZB21"/>
<sequence length="155" mass="16647">MAREVGPILGSSEPLPAGPDLLLSSQRLSECSTSTSSDQLLIVTLPSQSSSSKALGGTPPPRAFALYSHHTTISKKPLLSLTRSLEPSEKIEIEEGPLGFDKRMGKLRGFALFVYKNVEAAKASLVDPTKTIDGHQLVCKLTIEGKKKTFGVLDR</sequence>
<dbReference type="EMBL" id="JABCRI010000007">
    <property type="protein sequence ID" value="KAF8402746.1"/>
    <property type="molecule type" value="Genomic_DNA"/>
</dbReference>
<accession>A0A834ZB21</accession>
<evidence type="ECO:0000313" key="3">
    <source>
        <dbReference type="Proteomes" id="UP000655225"/>
    </source>
</evidence>
<name>A0A834ZB21_TETSI</name>
<organism evidence="2 3">
    <name type="scientific">Tetracentron sinense</name>
    <name type="common">Spur-leaf</name>
    <dbReference type="NCBI Taxonomy" id="13715"/>
    <lineage>
        <taxon>Eukaryota</taxon>
        <taxon>Viridiplantae</taxon>
        <taxon>Streptophyta</taxon>
        <taxon>Embryophyta</taxon>
        <taxon>Tracheophyta</taxon>
        <taxon>Spermatophyta</taxon>
        <taxon>Magnoliopsida</taxon>
        <taxon>Trochodendrales</taxon>
        <taxon>Trochodendraceae</taxon>
        <taxon>Tetracentron</taxon>
    </lineage>
</organism>